<dbReference type="FunFam" id="3.40.30.10:FF:000245">
    <property type="entry name" value="Thioredoxin"/>
    <property type="match status" value="1"/>
</dbReference>
<gene>
    <name evidence="3" type="ORF">FOA43_000677</name>
</gene>
<accession>A0A875RTC7</accession>
<dbReference type="PANTHER" id="PTHR46115">
    <property type="entry name" value="THIOREDOXIN-LIKE PROTEIN 1"/>
    <property type="match status" value="1"/>
</dbReference>
<dbReference type="InterPro" id="IPR013766">
    <property type="entry name" value="Thioredoxin_domain"/>
</dbReference>
<evidence type="ECO:0000313" key="3">
    <source>
        <dbReference type="EMBL" id="QPG73367.1"/>
    </source>
</evidence>
<evidence type="ECO:0000313" key="4">
    <source>
        <dbReference type="Proteomes" id="UP000662931"/>
    </source>
</evidence>
<dbReference type="Pfam" id="PF00085">
    <property type="entry name" value="Thioredoxin"/>
    <property type="match status" value="1"/>
</dbReference>
<dbReference type="GO" id="GO:0015035">
    <property type="term" value="F:protein-disulfide reductase activity"/>
    <property type="evidence" value="ECO:0007669"/>
    <property type="project" value="InterPro"/>
</dbReference>
<dbReference type="GeneID" id="62194078"/>
<keyword evidence="1" id="KW-1015">Disulfide bond</keyword>
<dbReference type="InterPro" id="IPR017937">
    <property type="entry name" value="Thioredoxin_CS"/>
</dbReference>
<sequence>MFALKNSASKNVRSLSLNAVRGFHMTPSAMTVKEITSATQFQNEVLKDKSSFVDFYATWCGPCKAMSPFIEKFSDTYKDVNFYKVDVDKFSDLSVEYGVSAMPTFMFFKDGEVVSDSVGANPHAVQNMLKKVSAK</sequence>
<dbReference type="PRINTS" id="PR00421">
    <property type="entry name" value="THIOREDOXIN"/>
</dbReference>
<dbReference type="Gene3D" id="3.40.30.10">
    <property type="entry name" value="Glutaredoxin"/>
    <property type="match status" value="1"/>
</dbReference>
<reference evidence="3" key="1">
    <citation type="submission" date="2020-10" db="EMBL/GenBank/DDBJ databases">
        <authorList>
            <person name="Roach M.J.R."/>
        </authorList>
    </citation>
    <scope>NUCLEOTIDE SEQUENCE</scope>
    <source>
        <strain evidence="3">CBS 1945</strain>
    </source>
</reference>
<dbReference type="Proteomes" id="UP000662931">
    <property type="component" value="Chromosome 1"/>
</dbReference>
<name>A0A875RTC7_EENNA</name>
<dbReference type="OrthoDB" id="10263751at2759"/>
<proteinExistence type="predicted"/>
<dbReference type="AlphaFoldDB" id="A0A875RTC7"/>
<organism evidence="3 4">
    <name type="scientific">Eeniella nana</name>
    <name type="common">Yeast</name>
    <name type="synonym">Brettanomyces nanus</name>
    <dbReference type="NCBI Taxonomy" id="13502"/>
    <lineage>
        <taxon>Eukaryota</taxon>
        <taxon>Fungi</taxon>
        <taxon>Dikarya</taxon>
        <taxon>Ascomycota</taxon>
        <taxon>Saccharomycotina</taxon>
        <taxon>Pichiomycetes</taxon>
        <taxon>Pichiales</taxon>
        <taxon>Pichiaceae</taxon>
        <taxon>Brettanomyces</taxon>
    </lineage>
</organism>
<protein>
    <recommendedName>
        <fullName evidence="2">Thioredoxin domain-containing protein</fullName>
    </recommendedName>
</protein>
<dbReference type="PROSITE" id="PS51352">
    <property type="entry name" value="THIOREDOXIN_2"/>
    <property type="match status" value="1"/>
</dbReference>
<dbReference type="SUPFAM" id="SSF52833">
    <property type="entry name" value="Thioredoxin-like"/>
    <property type="match status" value="1"/>
</dbReference>
<dbReference type="KEGG" id="bnn:FOA43_000677"/>
<keyword evidence="4" id="KW-1185">Reference proteome</keyword>
<evidence type="ECO:0000259" key="2">
    <source>
        <dbReference type="PROSITE" id="PS51352"/>
    </source>
</evidence>
<evidence type="ECO:0000256" key="1">
    <source>
        <dbReference type="ARBA" id="ARBA00023157"/>
    </source>
</evidence>
<dbReference type="PROSITE" id="PS00194">
    <property type="entry name" value="THIOREDOXIN_1"/>
    <property type="match status" value="1"/>
</dbReference>
<dbReference type="NCBIfam" id="TIGR01068">
    <property type="entry name" value="thioredoxin"/>
    <property type="match status" value="1"/>
</dbReference>
<dbReference type="EMBL" id="CP064812">
    <property type="protein sequence ID" value="QPG73367.1"/>
    <property type="molecule type" value="Genomic_DNA"/>
</dbReference>
<dbReference type="CDD" id="cd02947">
    <property type="entry name" value="TRX_family"/>
    <property type="match status" value="1"/>
</dbReference>
<dbReference type="InterPro" id="IPR005746">
    <property type="entry name" value="Thioredoxin"/>
</dbReference>
<dbReference type="InterPro" id="IPR036249">
    <property type="entry name" value="Thioredoxin-like_sf"/>
</dbReference>
<dbReference type="RefSeq" id="XP_038776932.1">
    <property type="nucleotide sequence ID" value="XM_038921004.1"/>
</dbReference>
<feature type="domain" description="Thioredoxin" evidence="2">
    <location>
        <begin position="6"/>
        <end position="134"/>
    </location>
</feature>